<dbReference type="Gene3D" id="3.40.50.12370">
    <property type="match status" value="1"/>
</dbReference>
<dbReference type="RefSeq" id="WP_109869812.1">
    <property type="nucleotide sequence ID" value="NZ_QGNA01000001.1"/>
</dbReference>
<dbReference type="Pfam" id="PF00582">
    <property type="entry name" value="Usp"/>
    <property type="match status" value="1"/>
</dbReference>
<name>A0A317FJG3_9PROT</name>
<evidence type="ECO:0000313" key="4">
    <source>
        <dbReference type="Proteomes" id="UP000245765"/>
    </source>
</evidence>
<dbReference type="CDD" id="cd00293">
    <property type="entry name" value="USP-like"/>
    <property type="match status" value="1"/>
</dbReference>
<accession>A0A317FJG3</accession>
<dbReference type="InterPro" id="IPR006016">
    <property type="entry name" value="UspA"/>
</dbReference>
<dbReference type="AlphaFoldDB" id="A0A317FJG3"/>
<feature type="domain" description="UspA" evidence="2">
    <location>
        <begin position="156"/>
        <end position="278"/>
    </location>
</feature>
<reference evidence="4" key="1">
    <citation type="submission" date="2018-05" db="EMBL/GenBank/DDBJ databases">
        <authorList>
            <person name="Du Z."/>
            <person name="Wang X."/>
        </authorList>
    </citation>
    <scope>NUCLEOTIDE SEQUENCE [LARGE SCALE GENOMIC DNA]</scope>
    <source>
        <strain evidence="4">CQN31</strain>
    </source>
</reference>
<proteinExistence type="inferred from homology"/>
<dbReference type="PRINTS" id="PR01438">
    <property type="entry name" value="UNVRSLSTRESS"/>
</dbReference>
<dbReference type="PANTHER" id="PTHR46268:SF15">
    <property type="entry name" value="UNIVERSAL STRESS PROTEIN HP_0031"/>
    <property type="match status" value="1"/>
</dbReference>
<evidence type="ECO:0000259" key="2">
    <source>
        <dbReference type="Pfam" id="PF00582"/>
    </source>
</evidence>
<dbReference type="Proteomes" id="UP000245765">
    <property type="component" value="Unassembled WGS sequence"/>
</dbReference>
<comment type="caution">
    <text evidence="3">The sequence shown here is derived from an EMBL/GenBank/DDBJ whole genome shotgun (WGS) entry which is preliminary data.</text>
</comment>
<dbReference type="InterPro" id="IPR006015">
    <property type="entry name" value="Universal_stress_UspA"/>
</dbReference>
<protein>
    <submittedName>
        <fullName evidence="3">Universal stress protein</fullName>
    </submittedName>
</protein>
<gene>
    <name evidence="3" type="ORF">DFH01_08130</name>
</gene>
<dbReference type="SUPFAM" id="SSF52402">
    <property type="entry name" value="Adenine nucleotide alpha hydrolases-like"/>
    <property type="match status" value="2"/>
</dbReference>
<comment type="similarity">
    <text evidence="1">Belongs to the universal stress protein A family.</text>
</comment>
<organism evidence="3 4">
    <name type="scientific">Falsiroseomonas bella</name>
    <dbReference type="NCBI Taxonomy" id="2184016"/>
    <lineage>
        <taxon>Bacteria</taxon>
        <taxon>Pseudomonadati</taxon>
        <taxon>Pseudomonadota</taxon>
        <taxon>Alphaproteobacteria</taxon>
        <taxon>Acetobacterales</taxon>
        <taxon>Roseomonadaceae</taxon>
        <taxon>Falsiroseomonas</taxon>
    </lineage>
</organism>
<sequence>MAIRDILVHLDATPRAAARLDLAAQLAQRLQAHLTGLFVLDIPIPAFAGGEIAGAAAVADLIEGMRAAGLEDAAKVEATFREKLRREGLAGEWRLAEGITGGELALHGRYADLVVVGQSGPEDATVGSAAIEAALFQTGRPVLVVPHAGPVASLGKRVLVGWNASREASRALHDALPLIATAESVTVLTINAEPGADSHGEEPGADIARHLARHGLQVTVRRIVGAEISAGDMLLNEAADLGADLLVMGGYGHSRFREFMLGGATRTLLGQMTVPVLMSH</sequence>
<keyword evidence="4" id="KW-1185">Reference proteome</keyword>
<dbReference type="EMBL" id="QGNA01000001">
    <property type="protein sequence ID" value="PWS39191.1"/>
    <property type="molecule type" value="Genomic_DNA"/>
</dbReference>
<evidence type="ECO:0000256" key="1">
    <source>
        <dbReference type="ARBA" id="ARBA00008791"/>
    </source>
</evidence>
<evidence type="ECO:0000313" key="3">
    <source>
        <dbReference type="EMBL" id="PWS39191.1"/>
    </source>
</evidence>
<dbReference type="OrthoDB" id="9804721at2"/>
<dbReference type="PANTHER" id="PTHR46268">
    <property type="entry name" value="STRESS RESPONSE PROTEIN NHAX"/>
    <property type="match status" value="1"/>
</dbReference>